<dbReference type="STRING" id="37992.A0A4Z0YPJ6"/>
<comment type="caution">
    <text evidence="7">The sequence shown here is derived from an EMBL/GenBank/DDBJ whole genome shotgun (WGS) entry which is preliminary data.</text>
</comment>
<dbReference type="AlphaFoldDB" id="A0A4Z0YPJ6"/>
<protein>
    <recommendedName>
        <fullName evidence="9">Cytochrome P450</fullName>
    </recommendedName>
</protein>
<dbReference type="PROSITE" id="PS00086">
    <property type="entry name" value="CYTOCHROME_P450"/>
    <property type="match status" value="1"/>
</dbReference>
<keyword evidence="6" id="KW-0503">Monooxygenase</keyword>
<dbReference type="EMBL" id="SKBN01000146">
    <property type="protein sequence ID" value="TGJ81958.1"/>
    <property type="molecule type" value="Genomic_DNA"/>
</dbReference>
<dbReference type="GO" id="GO:0020037">
    <property type="term" value="F:heme binding"/>
    <property type="evidence" value="ECO:0007669"/>
    <property type="project" value="InterPro"/>
</dbReference>
<evidence type="ECO:0000313" key="7">
    <source>
        <dbReference type="EMBL" id="TGJ81958.1"/>
    </source>
</evidence>
<dbReference type="Gene3D" id="1.10.630.10">
    <property type="entry name" value="Cytochrome P450"/>
    <property type="match status" value="1"/>
</dbReference>
<keyword evidence="2 5" id="KW-0479">Metal-binding</keyword>
<evidence type="ECO:0000256" key="1">
    <source>
        <dbReference type="ARBA" id="ARBA00010617"/>
    </source>
</evidence>
<dbReference type="InterPro" id="IPR002401">
    <property type="entry name" value="Cyt_P450_E_grp-I"/>
</dbReference>
<dbReference type="GO" id="GO:0016705">
    <property type="term" value="F:oxidoreductase activity, acting on paired donors, with incorporation or reduction of molecular oxygen"/>
    <property type="evidence" value="ECO:0007669"/>
    <property type="project" value="InterPro"/>
</dbReference>
<reference evidence="7 8" key="1">
    <citation type="submission" date="2019-03" db="EMBL/GenBank/DDBJ databases">
        <title>Draft genome sequence of Xylaria hypoxylon DSM 108379, a ubiquitous saprotrophic-parasitic fungi on hardwood.</title>
        <authorList>
            <person name="Buettner E."/>
            <person name="Leonhardt S."/>
            <person name="Gebauer A.M."/>
            <person name="Liers C."/>
            <person name="Hofrichter M."/>
            <person name="Kellner H."/>
        </authorList>
    </citation>
    <scope>NUCLEOTIDE SEQUENCE [LARGE SCALE GENOMIC DNA]</scope>
    <source>
        <strain evidence="7 8">DSM 108379</strain>
    </source>
</reference>
<keyword evidence="4 5" id="KW-0408">Iron</keyword>
<dbReference type="CDD" id="cd11065">
    <property type="entry name" value="CYP64-like"/>
    <property type="match status" value="1"/>
</dbReference>
<evidence type="ECO:0000256" key="2">
    <source>
        <dbReference type="ARBA" id="ARBA00022723"/>
    </source>
</evidence>
<dbReference type="PRINTS" id="PR00385">
    <property type="entry name" value="P450"/>
</dbReference>
<keyword evidence="3 6" id="KW-0560">Oxidoreductase</keyword>
<dbReference type="PANTHER" id="PTHR46300:SF5">
    <property type="entry name" value="CYTOCHROME P450"/>
    <property type="match status" value="1"/>
</dbReference>
<evidence type="ECO:0000256" key="4">
    <source>
        <dbReference type="ARBA" id="ARBA00023004"/>
    </source>
</evidence>
<evidence type="ECO:0000256" key="3">
    <source>
        <dbReference type="ARBA" id="ARBA00023002"/>
    </source>
</evidence>
<comment type="similarity">
    <text evidence="1 6">Belongs to the cytochrome P450 family.</text>
</comment>
<dbReference type="InterPro" id="IPR036396">
    <property type="entry name" value="Cyt_P450_sf"/>
</dbReference>
<evidence type="ECO:0000313" key="8">
    <source>
        <dbReference type="Proteomes" id="UP000297716"/>
    </source>
</evidence>
<dbReference type="PANTHER" id="PTHR46300">
    <property type="entry name" value="P450, PUTATIVE (EUROFUNG)-RELATED-RELATED"/>
    <property type="match status" value="1"/>
</dbReference>
<evidence type="ECO:0008006" key="9">
    <source>
        <dbReference type="Google" id="ProtNLM"/>
    </source>
</evidence>
<organism evidence="7 8">
    <name type="scientific">Xylaria hypoxylon</name>
    <dbReference type="NCBI Taxonomy" id="37992"/>
    <lineage>
        <taxon>Eukaryota</taxon>
        <taxon>Fungi</taxon>
        <taxon>Dikarya</taxon>
        <taxon>Ascomycota</taxon>
        <taxon>Pezizomycotina</taxon>
        <taxon>Sordariomycetes</taxon>
        <taxon>Xylariomycetidae</taxon>
        <taxon>Xylariales</taxon>
        <taxon>Xylariaceae</taxon>
        <taxon>Xylaria</taxon>
    </lineage>
</organism>
<feature type="binding site" description="axial binding residue" evidence="5">
    <location>
        <position position="451"/>
    </location>
    <ligand>
        <name>heme</name>
        <dbReference type="ChEBI" id="CHEBI:30413"/>
    </ligand>
    <ligandPart>
        <name>Fe</name>
        <dbReference type="ChEBI" id="CHEBI:18248"/>
    </ligandPart>
</feature>
<dbReference type="OrthoDB" id="1103324at2759"/>
<evidence type="ECO:0000256" key="6">
    <source>
        <dbReference type="RuleBase" id="RU000461"/>
    </source>
</evidence>
<sequence length="519" mass="58122">MSAVNFAIGAIIFVLLRHWLRGDRRRHLLPRGPLGRPLVGHLHAIPDEHPEFQYARWAKEYDTDILHFNVLGRSIIVLNSVEAAHDLLDKRGANYADRPRFVLFEVMGWGVTLTFLRWSPRFILHRKLFQKSFTQSACKAYQPIQAEEARRAARAIIADPDSWEILLRRFSTAVVLRVGFGIEVQEKDDPYIKMMLDVEEATGQGGVPAGNIVDFFPMLRYLPSSVARLNKLFRPLIHARSTKQFIQRLHDAPWGSVESSIRAGEQLKPSFVHIQFGRYLANEAAGKPNDATIEDLKGIAGAIAIAGGNTTWSTIIVCILGLLKNAEALSKARAEMEDIIGVNGNGDLLRLPTFEDRPRLKYLANVLHETTRWQPLSPLGVPHATLADDEYKGYHIPAGSVVYPNVRAMSRDERHYSSPEEFCPERYESVSEGGRGEPLPEGPFGFGRRACPGKYLAMSGVYIMISTLIATMHLRCPRDENGNEIQPNVTFSDGLSGVPDSFGCLITPRSRHAEVLLRD</sequence>
<dbReference type="Pfam" id="PF00067">
    <property type="entry name" value="p450"/>
    <property type="match status" value="1"/>
</dbReference>
<dbReference type="InterPro" id="IPR001128">
    <property type="entry name" value="Cyt_P450"/>
</dbReference>
<dbReference type="InterPro" id="IPR017972">
    <property type="entry name" value="Cyt_P450_CS"/>
</dbReference>
<proteinExistence type="inferred from homology"/>
<dbReference type="PRINTS" id="PR00463">
    <property type="entry name" value="EP450I"/>
</dbReference>
<evidence type="ECO:0000256" key="5">
    <source>
        <dbReference type="PIRSR" id="PIRSR602401-1"/>
    </source>
</evidence>
<accession>A0A4Z0YPJ6</accession>
<dbReference type="GO" id="GO:0004497">
    <property type="term" value="F:monooxygenase activity"/>
    <property type="evidence" value="ECO:0007669"/>
    <property type="project" value="UniProtKB-KW"/>
</dbReference>
<dbReference type="SUPFAM" id="SSF48264">
    <property type="entry name" value="Cytochrome P450"/>
    <property type="match status" value="1"/>
</dbReference>
<name>A0A4Z0YPJ6_9PEZI</name>
<keyword evidence="8" id="KW-1185">Reference proteome</keyword>
<comment type="cofactor">
    <cofactor evidence="5">
        <name>heme</name>
        <dbReference type="ChEBI" id="CHEBI:30413"/>
    </cofactor>
</comment>
<keyword evidence="5 6" id="KW-0349">Heme</keyword>
<gene>
    <name evidence="7" type="ORF">E0Z10_g6801</name>
</gene>
<dbReference type="InterPro" id="IPR050364">
    <property type="entry name" value="Cytochrome_P450_fung"/>
</dbReference>
<dbReference type="GO" id="GO:0005506">
    <property type="term" value="F:iron ion binding"/>
    <property type="evidence" value="ECO:0007669"/>
    <property type="project" value="InterPro"/>
</dbReference>
<dbReference type="Proteomes" id="UP000297716">
    <property type="component" value="Unassembled WGS sequence"/>
</dbReference>